<evidence type="ECO:0000256" key="7">
    <source>
        <dbReference type="SAM" id="MobiDB-lite"/>
    </source>
</evidence>
<dbReference type="SUPFAM" id="SSF54447">
    <property type="entry name" value="ssDNA-binding transcriptional regulator domain"/>
    <property type="match status" value="1"/>
</dbReference>
<dbReference type="GO" id="GO:0005634">
    <property type="term" value="C:nucleus"/>
    <property type="evidence" value="ECO:0007669"/>
    <property type="project" value="UniProtKB-SubCell"/>
</dbReference>
<dbReference type="InterPro" id="IPR045125">
    <property type="entry name" value="Sub1/Tcp4-like"/>
</dbReference>
<feature type="compositionally biased region" description="Basic and acidic residues" evidence="7">
    <location>
        <begin position="119"/>
        <end position="138"/>
    </location>
</feature>
<dbReference type="EMBL" id="LGUA01000276">
    <property type="protein sequence ID" value="OAX82642.1"/>
    <property type="molecule type" value="Genomic_DNA"/>
</dbReference>
<evidence type="ECO:0000259" key="8">
    <source>
        <dbReference type="Pfam" id="PF02229"/>
    </source>
</evidence>
<feature type="region of interest" description="Disordered" evidence="7">
    <location>
        <begin position="119"/>
        <end position="154"/>
    </location>
</feature>
<dbReference type="InterPro" id="IPR009044">
    <property type="entry name" value="ssDNA-bd_transcriptional_reg"/>
</dbReference>
<name>A0A1B7P0T5_9EURO</name>
<keyword evidence="10" id="KW-1185">Reference proteome</keyword>
<feature type="region of interest" description="Disordered" evidence="7">
    <location>
        <begin position="1"/>
        <end position="49"/>
    </location>
</feature>
<dbReference type="Gene3D" id="2.30.31.10">
    <property type="entry name" value="Transcriptional Coactivator Pc4, Chain A"/>
    <property type="match status" value="1"/>
</dbReference>
<accession>A0A1B7P0T5</accession>
<dbReference type="Pfam" id="PF02229">
    <property type="entry name" value="PC4"/>
    <property type="match status" value="1"/>
</dbReference>
<dbReference type="OrthoDB" id="2505440at2759"/>
<evidence type="ECO:0000256" key="1">
    <source>
        <dbReference type="ARBA" id="ARBA00004123"/>
    </source>
</evidence>
<comment type="similarity">
    <text evidence="2">Belongs to the transcriptional coactivator PC4 family.</text>
</comment>
<evidence type="ECO:0000313" key="9">
    <source>
        <dbReference type="EMBL" id="OAX82642.1"/>
    </source>
</evidence>
<keyword evidence="4" id="KW-0238">DNA-binding</keyword>
<evidence type="ECO:0000256" key="2">
    <source>
        <dbReference type="ARBA" id="ARBA00009001"/>
    </source>
</evidence>
<feature type="compositionally biased region" description="Polar residues" evidence="7">
    <location>
        <begin position="1"/>
        <end position="13"/>
    </location>
</feature>
<feature type="domain" description="Transcriptional coactivator p15 (PC4) C-terminal" evidence="8">
    <location>
        <begin position="58"/>
        <end position="107"/>
    </location>
</feature>
<keyword evidence="5" id="KW-0804">Transcription</keyword>
<keyword evidence="6" id="KW-0539">Nucleus</keyword>
<comment type="subcellular location">
    <subcellularLocation>
        <location evidence="1">Nucleus</location>
    </subcellularLocation>
</comment>
<gene>
    <name evidence="9" type="ORF">ACJ72_03004</name>
</gene>
<sequence length="154" mass="16874">MASSNKRPKQNSGGEAPQEKKARTDNNGPIASSEAGITIGTSFPAAEKSIDSNGDIYWNISRLRRLTVSSFKGRTMVSVREYYEKDGQELPGKKGISMPLEQFNTLILLLPDVEEVVKEKGGSLDRPNYVEREGKQTAKSESAQEESDCESGES</sequence>
<dbReference type="STRING" id="1658172.A0A1B7P0T5"/>
<dbReference type="GO" id="GO:0003677">
    <property type="term" value="F:DNA binding"/>
    <property type="evidence" value="ECO:0007669"/>
    <property type="project" value="UniProtKB-KW"/>
</dbReference>
<protein>
    <recommendedName>
        <fullName evidence="8">Transcriptional coactivator p15 (PC4) C-terminal domain-containing protein</fullName>
    </recommendedName>
</protein>
<comment type="caution">
    <text evidence="9">The sequence shown here is derived from an EMBL/GenBank/DDBJ whole genome shotgun (WGS) entry which is preliminary data.</text>
</comment>
<proteinExistence type="inferred from homology"/>
<dbReference type="PANTHER" id="PTHR13215">
    <property type="entry name" value="RNA POLYMERASE II TRANSCRIPTIONAL COACTIVATOR"/>
    <property type="match status" value="1"/>
</dbReference>
<evidence type="ECO:0000256" key="4">
    <source>
        <dbReference type="ARBA" id="ARBA00023125"/>
    </source>
</evidence>
<dbReference type="Proteomes" id="UP000091918">
    <property type="component" value="Unassembled WGS sequence"/>
</dbReference>
<evidence type="ECO:0000256" key="3">
    <source>
        <dbReference type="ARBA" id="ARBA00023015"/>
    </source>
</evidence>
<keyword evidence="3" id="KW-0805">Transcription regulation</keyword>
<organism evidence="9 10">
    <name type="scientific">Emergomyces africanus</name>
    <dbReference type="NCBI Taxonomy" id="1955775"/>
    <lineage>
        <taxon>Eukaryota</taxon>
        <taxon>Fungi</taxon>
        <taxon>Dikarya</taxon>
        <taxon>Ascomycota</taxon>
        <taxon>Pezizomycotina</taxon>
        <taxon>Eurotiomycetes</taxon>
        <taxon>Eurotiomycetidae</taxon>
        <taxon>Onygenales</taxon>
        <taxon>Ajellomycetaceae</taxon>
        <taxon>Emergomyces</taxon>
    </lineage>
</organism>
<dbReference type="AlphaFoldDB" id="A0A1B7P0T5"/>
<dbReference type="GO" id="GO:0060261">
    <property type="term" value="P:positive regulation of transcription initiation by RNA polymerase II"/>
    <property type="evidence" value="ECO:0007669"/>
    <property type="project" value="InterPro"/>
</dbReference>
<feature type="compositionally biased region" description="Acidic residues" evidence="7">
    <location>
        <begin position="143"/>
        <end position="154"/>
    </location>
</feature>
<dbReference type="GO" id="GO:0003713">
    <property type="term" value="F:transcription coactivator activity"/>
    <property type="evidence" value="ECO:0007669"/>
    <property type="project" value="InterPro"/>
</dbReference>
<dbReference type="InterPro" id="IPR003173">
    <property type="entry name" value="PC4_C"/>
</dbReference>
<evidence type="ECO:0000313" key="10">
    <source>
        <dbReference type="Proteomes" id="UP000091918"/>
    </source>
</evidence>
<evidence type="ECO:0000256" key="6">
    <source>
        <dbReference type="ARBA" id="ARBA00023242"/>
    </source>
</evidence>
<evidence type="ECO:0000256" key="5">
    <source>
        <dbReference type="ARBA" id="ARBA00023163"/>
    </source>
</evidence>
<reference evidence="9 10" key="1">
    <citation type="submission" date="2015-07" db="EMBL/GenBank/DDBJ databases">
        <title>Emmonsia species relationships and genome sequence.</title>
        <authorList>
            <person name="Cuomo C.A."/>
            <person name="Schwartz I.S."/>
            <person name="Kenyon C."/>
            <person name="de Hoog G.S."/>
            <person name="Govender N.P."/>
            <person name="Botha A."/>
            <person name="Moreno L."/>
            <person name="de Vries M."/>
            <person name="Munoz J.F."/>
            <person name="Stielow J.B."/>
        </authorList>
    </citation>
    <scope>NUCLEOTIDE SEQUENCE [LARGE SCALE GENOMIC DNA]</scope>
    <source>
        <strain evidence="9 10">CBS 136260</strain>
    </source>
</reference>